<gene>
    <name evidence="1" type="ORF">DSO57_1000686</name>
</gene>
<dbReference type="Proteomes" id="UP001165960">
    <property type="component" value="Unassembled WGS sequence"/>
</dbReference>
<accession>A0ACC2SM68</accession>
<dbReference type="EMBL" id="QTSX02004972">
    <property type="protein sequence ID" value="KAJ9063359.1"/>
    <property type="molecule type" value="Genomic_DNA"/>
</dbReference>
<name>A0ACC2SM68_9FUNG</name>
<comment type="caution">
    <text evidence="1">The sequence shown here is derived from an EMBL/GenBank/DDBJ whole genome shotgun (WGS) entry which is preliminary data.</text>
</comment>
<proteinExistence type="predicted"/>
<organism evidence="1 2">
    <name type="scientific">Entomophthora muscae</name>
    <dbReference type="NCBI Taxonomy" id="34485"/>
    <lineage>
        <taxon>Eukaryota</taxon>
        <taxon>Fungi</taxon>
        <taxon>Fungi incertae sedis</taxon>
        <taxon>Zoopagomycota</taxon>
        <taxon>Entomophthoromycotina</taxon>
        <taxon>Entomophthoromycetes</taxon>
        <taxon>Entomophthorales</taxon>
        <taxon>Entomophthoraceae</taxon>
        <taxon>Entomophthora</taxon>
    </lineage>
</organism>
<keyword evidence="2" id="KW-1185">Reference proteome</keyword>
<evidence type="ECO:0000313" key="1">
    <source>
        <dbReference type="EMBL" id="KAJ9063359.1"/>
    </source>
</evidence>
<protein>
    <submittedName>
        <fullName evidence="1">Uncharacterized protein</fullName>
    </submittedName>
</protein>
<sequence>MASILLSKALNTVTAPGRYLVSSGEFYPWHYRLLGIGKPVYPMSGEVDPAYNEVKEVFQQHFDEGREVGASVCVYSNGVKVVELFGGYSNYKKAELYSKDTLQAVFSVSKIMVSQVV</sequence>
<reference evidence="1" key="1">
    <citation type="submission" date="2022-04" db="EMBL/GenBank/DDBJ databases">
        <title>Genome of the entomopathogenic fungus Entomophthora muscae.</title>
        <authorList>
            <person name="Elya C."/>
            <person name="Lovett B.R."/>
            <person name="Lee E."/>
            <person name="Macias A.M."/>
            <person name="Hajek A.E."/>
            <person name="De Bivort B.L."/>
            <person name="Kasson M.T."/>
            <person name="De Fine Licht H.H."/>
            <person name="Stajich J.E."/>
        </authorList>
    </citation>
    <scope>NUCLEOTIDE SEQUENCE</scope>
    <source>
        <strain evidence="1">Berkeley</strain>
    </source>
</reference>
<evidence type="ECO:0000313" key="2">
    <source>
        <dbReference type="Proteomes" id="UP001165960"/>
    </source>
</evidence>